<protein>
    <submittedName>
        <fullName evidence="1">Uncharacterized protein</fullName>
    </submittedName>
</protein>
<dbReference type="Proteomes" id="UP000008803">
    <property type="component" value="Chromosome"/>
</dbReference>
<dbReference type="AlphaFoldDB" id="D4JSW6"/>
<evidence type="ECO:0000313" key="1">
    <source>
        <dbReference type="EMBL" id="CBK96185.1"/>
    </source>
</evidence>
<reference evidence="1 2" key="2">
    <citation type="submission" date="2010-03" db="EMBL/GenBank/DDBJ databases">
        <authorList>
            <person name="Pajon A."/>
        </authorList>
    </citation>
    <scope>NUCLEOTIDE SEQUENCE [LARGE SCALE GENOMIC DNA]</scope>
    <source>
        <strain evidence="1 2">70/3</strain>
    </source>
</reference>
<organism evidence="1 2">
    <name type="scientific">[Eubacterium] siraeum 70/3</name>
    <dbReference type="NCBI Taxonomy" id="657319"/>
    <lineage>
        <taxon>Bacteria</taxon>
        <taxon>Bacillati</taxon>
        <taxon>Bacillota</taxon>
        <taxon>Clostridia</taxon>
        <taxon>Eubacteriales</taxon>
        <taxon>Oscillospiraceae</taxon>
        <taxon>Oscillospiraceae incertae sedis</taxon>
    </lineage>
</organism>
<accession>D4JSW6</accession>
<sequence>MSSSDSITSSVSADIQVTHIRIPARPSMNAGNFERPGLCLLIIKIPPVS</sequence>
<dbReference type="EMBL" id="FP929044">
    <property type="protein sequence ID" value="CBK96185.1"/>
    <property type="molecule type" value="Genomic_DNA"/>
</dbReference>
<dbReference type="BioCyc" id="ESIR657319:G136K-821-MONOMER"/>
<name>D4JSW6_9FIRM</name>
<gene>
    <name evidence="1" type="ORF">EUS_09730</name>
</gene>
<proteinExistence type="predicted"/>
<dbReference type="KEGG" id="esu:EUS_09730"/>
<reference evidence="1 2" key="1">
    <citation type="submission" date="2010-03" db="EMBL/GenBank/DDBJ databases">
        <title>The genome sequence of Eubacterium siraeum 70/3.</title>
        <authorList>
            <consortium name="metaHIT consortium -- http://www.metahit.eu/"/>
            <person name="Pajon A."/>
            <person name="Turner K."/>
            <person name="Parkhill J."/>
            <person name="Duncan S."/>
            <person name="Flint H."/>
        </authorList>
    </citation>
    <scope>NUCLEOTIDE SEQUENCE [LARGE SCALE GENOMIC DNA]</scope>
    <source>
        <strain evidence="1 2">70/3</strain>
    </source>
</reference>
<dbReference type="HOGENOM" id="CLU_3135829_0_0_9"/>
<evidence type="ECO:0000313" key="2">
    <source>
        <dbReference type="Proteomes" id="UP000008803"/>
    </source>
</evidence>